<evidence type="ECO:0000256" key="3">
    <source>
        <dbReference type="ARBA" id="ARBA00022833"/>
    </source>
</evidence>
<proteinExistence type="predicted"/>
<dbReference type="Gene3D" id="2.60.120.920">
    <property type="match status" value="1"/>
</dbReference>
<accession>A0A8B9UER5</accession>
<dbReference type="Pfam" id="PF15227">
    <property type="entry name" value="zf-C3HC4_4"/>
    <property type="match status" value="1"/>
</dbReference>
<sequence>MAAPSPVPKLPSEASCPICLEYFRDPVSIHCGHNFCRACITRCWEWSTANFSCPQCKETAPERSFRPSRELARVLEIAKRLSLQAARGDVVEEEGCERHREPLNIFCKDDETFICVICRESRLHRAHTMLPVQEAVQEYKVKHLIMGLQIILPPTQGCSPGAEALSSPLLGTEAERQKVLSTFEGLRLFLEDQARHLLAQLAELERAVEKMQEENITNLTKEISHLDTLIQEMEEKCQEPRSVLTSPFSLSSSRFGKENFQQPTLLLPELENKISHFREKNIALEETLRNFKGIEAWGHGEMFWFPFPVNVTLDPATAHPQLAVSEDRRSVRWEDAQQDASDEGFGPDPSVLGCEGITSGRCCWEVEVTPKGSWAVGVARESLKRREETPVSPEIELWSMGLCEDQFWALTSFERTPLSQIQVPRRVRITLDYERGQVAFFDVDRKALIFIFSAASFKGESVHPWFLVWSEGSRITLCP</sequence>
<dbReference type="PRINTS" id="PR01407">
    <property type="entry name" value="BUTYPHLNCDUF"/>
</dbReference>
<dbReference type="Proteomes" id="UP000694549">
    <property type="component" value="Unplaced"/>
</dbReference>
<organism evidence="9 10">
    <name type="scientific">Anas zonorhyncha</name>
    <name type="common">Eastern spot-billed duck</name>
    <dbReference type="NCBI Taxonomy" id="75864"/>
    <lineage>
        <taxon>Eukaryota</taxon>
        <taxon>Metazoa</taxon>
        <taxon>Chordata</taxon>
        <taxon>Craniata</taxon>
        <taxon>Vertebrata</taxon>
        <taxon>Euteleostomi</taxon>
        <taxon>Archelosauria</taxon>
        <taxon>Archosauria</taxon>
        <taxon>Dinosauria</taxon>
        <taxon>Saurischia</taxon>
        <taxon>Theropoda</taxon>
        <taxon>Coelurosauria</taxon>
        <taxon>Aves</taxon>
        <taxon>Neognathae</taxon>
        <taxon>Galloanserae</taxon>
        <taxon>Anseriformes</taxon>
        <taxon>Anatidae</taxon>
        <taxon>Anatinae</taxon>
        <taxon>Anas</taxon>
    </lineage>
</organism>
<evidence type="ECO:0000313" key="10">
    <source>
        <dbReference type="Proteomes" id="UP000694549"/>
    </source>
</evidence>
<dbReference type="SUPFAM" id="SSF57850">
    <property type="entry name" value="RING/U-box"/>
    <property type="match status" value="1"/>
</dbReference>
<dbReference type="InterPro" id="IPR006574">
    <property type="entry name" value="PRY"/>
</dbReference>
<dbReference type="Pfam" id="PF13765">
    <property type="entry name" value="PRY"/>
    <property type="match status" value="1"/>
</dbReference>
<keyword evidence="10" id="KW-1185">Reference proteome</keyword>
<dbReference type="InterPro" id="IPR001870">
    <property type="entry name" value="B30.2/SPRY"/>
</dbReference>
<dbReference type="Pfam" id="PF00622">
    <property type="entry name" value="SPRY"/>
    <property type="match status" value="1"/>
</dbReference>
<evidence type="ECO:0000313" key="9">
    <source>
        <dbReference type="Ensembl" id="ENSAZOP00000006490.1"/>
    </source>
</evidence>
<dbReference type="SMART" id="SM00184">
    <property type="entry name" value="RING"/>
    <property type="match status" value="1"/>
</dbReference>
<dbReference type="CDD" id="cd16594">
    <property type="entry name" value="RING-HC_TRIM7-like_C-IV"/>
    <property type="match status" value="1"/>
</dbReference>
<evidence type="ECO:0000256" key="4">
    <source>
        <dbReference type="PROSITE-ProRule" id="PRU00024"/>
    </source>
</evidence>
<dbReference type="CDD" id="cd12888">
    <property type="entry name" value="SPRY_PRY_TRIM7_like"/>
    <property type="match status" value="1"/>
</dbReference>
<dbReference type="Pfam" id="PF00643">
    <property type="entry name" value="zf-B_box"/>
    <property type="match status" value="1"/>
</dbReference>
<feature type="domain" description="B30.2/SPRY" evidence="8">
    <location>
        <begin position="290"/>
        <end position="479"/>
    </location>
</feature>
<dbReference type="InterPro" id="IPR001841">
    <property type="entry name" value="Znf_RING"/>
</dbReference>
<protein>
    <recommendedName>
        <fullName evidence="11">Zinc finger protein RFP-like</fullName>
    </recommendedName>
</protein>
<dbReference type="InterPro" id="IPR017907">
    <property type="entry name" value="Znf_RING_CS"/>
</dbReference>
<evidence type="ECO:0008006" key="11">
    <source>
        <dbReference type="Google" id="ProtNLM"/>
    </source>
</evidence>
<dbReference type="PANTHER" id="PTHR24103">
    <property type="entry name" value="E3 UBIQUITIN-PROTEIN LIGASE TRIM"/>
    <property type="match status" value="1"/>
</dbReference>
<dbReference type="InterPro" id="IPR003877">
    <property type="entry name" value="SPRY_dom"/>
</dbReference>
<evidence type="ECO:0000259" key="6">
    <source>
        <dbReference type="PROSITE" id="PS50089"/>
    </source>
</evidence>
<keyword evidence="5" id="KW-0175">Coiled coil</keyword>
<dbReference type="InterPro" id="IPR043136">
    <property type="entry name" value="B30.2/SPRY_sf"/>
</dbReference>
<dbReference type="PROSITE" id="PS50188">
    <property type="entry name" value="B302_SPRY"/>
    <property type="match status" value="1"/>
</dbReference>
<dbReference type="AlphaFoldDB" id="A0A8B9UER5"/>
<evidence type="ECO:0000256" key="1">
    <source>
        <dbReference type="ARBA" id="ARBA00022723"/>
    </source>
</evidence>
<feature type="domain" description="RING-type" evidence="6">
    <location>
        <begin position="16"/>
        <end position="57"/>
    </location>
</feature>
<dbReference type="SMART" id="SM00336">
    <property type="entry name" value="BBOX"/>
    <property type="match status" value="1"/>
</dbReference>
<dbReference type="PROSITE" id="PS50119">
    <property type="entry name" value="ZF_BBOX"/>
    <property type="match status" value="1"/>
</dbReference>
<dbReference type="SUPFAM" id="SSF49899">
    <property type="entry name" value="Concanavalin A-like lectins/glucanases"/>
    <property type="match status" value="1"/>
</dbReference>
<dbReference type="InterPro" id="IPR000315">
    <property type="entry name" value="Znf_B-box"/>
</dbReference>
<dbReference type="SMART" id="SM00449">
    <property type="entry name" value="SPRY"/>
    <property type="match status" value="1"/>
</dbReference>
<reference evidence="9" key="2">
    <citation type="submission" date="2025-09" db="UniProtKB">
        <authorList>
            <consortium name="Ensembl"/>
        </authorList>
    </citation>
    <scope>IDENTIFICATION</scope>
</reference>
<keyword evidence="3" id="KW-0862">Zinc</keyword>
<dbReference type="InterPro" id="IPR013083">
    <property type="entry name" value="Znf_RING/FYVE/PHD"/>
</dbReference>
<feature type="coiled-coil region" evidence="5">
    <location>
        <begin position="187"/>
        <end position="236"/>
    </location>
</feature>
<reference evidence="9" key="1">
    <citation type="submission" date="2025-08" db="UniProtKB">
        <authorList>
            <consortium name="Ensembl"/>
        </authorList>
    </citation>
    <scope>IDENTIFICATION</scope>
</reference>
<dbReference type="GO" id="GO:0008270">
    <property type="term" value="F:zinc ion binding"/>
    <property type="evidence" value="ECO:0007669"/>
    <property type="project" value="UniProtKB-KW"/>
</dbReference>
<evidence type="ECO:0000256" key="2">
    <source>
        <dbReference type="ARBA" id="ARBA00022771"/>
    </source>
</evidence>
<feature type="domain" description="B box-type" evidence="7">
    <location>
        <begin position="91"/>
        <end position="132"/>
    </location>
</feature>
<dbReference type="CDD" id="cd19760">
    <property type="entry name" value="Bbox2_TRIM4-like"/>
    <property type="match status" value="1"/>
</dbReference>
<dbReference type="Gene3D" id="3.30.40.10">
    <property type="entry name" value="Zinc/RING finger domain, C3HC4 (zinc finger)"/>
    <property type="match status" value="1"/>
</dbReference>
<dbReference type="Ensembl" id="ENSAZOT00000006923.1">
    <property type="protein sequence ID" value="ENSAZOP00000006490.1"/>
    <property type="gene ID" value="ENSAZOG00000003898.1"/>
</dbReference>
<keyword evidence="2 4" id="KW-0863">Zinc-finger</keyword>
<keyword evidence="1" id="KW-0479">Metal-binding</keyword>
<dbReference type="SUPFAM" id="SSF57845">
    <property type="entry name" value="B-box zinc-binding domain"/>
    <property type="match status" value="1"/>
</dbReference>
<dbReference type="InterPro" id="IPR003879">
    <property type="entry name" value="Butyrophylin_SPRY"/>
</dbReference>
<dbReference type="PROSITE" id="PS00518">
    <property type="entry name" value="ZF_RING_1"/>
    <property type="match status" value="1"/>
</dbReference>
<dbReference type="InterPro" id="IPR050143">
    <property type="entry name" value="TRIM/RBCC"/>
</dbReference>
<evidence type="ECO:0000256" key="5">
    <source>
        <dbReference type="SAM" id="Coils"/>
    </source>
</evidence>
<dbReference type="SMART" id="SM00589">
    <property type="entry name" value="PRY"/>
    <property type="match status" value="1"/>
</dbReference>
<dbReference type="PROSITE" id="PS50089">
    <property type="entry name" value="ZF_RING_2"/>
    <property type="match status" value="1"/>
</dbReference>
<dbReference type="FunFam" id="2.60.120.920:FF:000004">
    <property type="entry name" value="Butyrophilin subfamily 1 member A1"/>
    <property type="match status" value="1"/>
</dbReference>
<name>A0A8B9UER5_9AVES</name>
<evidence type="ECO:0000259" key="7">
    <source>
        <dbReference type="PROSITE" id="PS50119"/>
    </source>
</evidence>
<evidence type="ECO:0000259" key="8">
    <source>
        <dbReference type="PROSITE" id="PS50188"/>
    </source>
</evidence>
<dbReference type="InterPro" id="IPR013320">
    <property type="entry name" value="ConA-like_dom_sf"/>
</dbReference>
<dbReference type="Gene3D" id="3.30.160.60">
    <property type="entry name" value="Classic Zinc Finger"/>
    <property type="match status" value="1"/>
</dbReference>